<dbReference type="Proteomes" id="UP000822688">
    <property type="component" value="Chromosome 10"/>
</dbReference>
<name>A0A8T0GLM0_CERPU</name>
<keyword evidence="2" id="KW-1185">Reference proteome</keyword>
<reference evidence="1" key="1">
    <citation type="submission" date="2020-06" db="EMBL/GenBank/DDBJ databases">
        <title>WGS assembly of Ceratodon purpureus strain R40.</title>
        <authorList>
            <person name="Carey S.B."/>
            <person name="Jenkins J."/>
            <person name="Shu S."/>
            <person name="Lovell J.T."/>
            <person name="Sreedasyam A."/>
            <person name="Maumus F."/>
            <person name="Tiley G.P."/>
            <person name="Fernandez-Pozo N."/>
            <person name="Barry K."/>
            <person name="Chen C."/>
            <person name="Wang M."/>
            <person name="Lipzen A."/>
            <person name="Daum C."/>
            <person name="Saski C.A."/>
            <person name="Payton A.C."/>
            <person name="Mcbreen J.C."/>
            <person name="Conrad R.E."/>
            <person name="Kollar L.M."/>
            <person name="Olsson S."/>
            <person name="Huttunen S."/>
            <person name="Landis J.B."/>
            <person name="Wickett N.J."/>
            <person name="Johnson M.G."/>
            <person name="Rensing S.A."/>
            <person name="Grimwood J."/>
            <person name="Schmutz J."/>
            <person name="Mcdaniel S.F."/>
        </authorList>
    </citation>
    <scope>NUCLEOTIDE SEQUENCE</scope>
    <source>
        <strain evidence="1">R40</strain>
    </source>
</reference>
<evidence type="ECO:0000313" key="2">
    <source>
        <dbReference type="Proteomes" id="UP000822688"/>
    </source>
</evidence>
<comment type="caution">
    <text evidence="1">The sequence shown here is derived from an EMBL/GenBank/DDBJ whole genome shotgun (WGS) entry which is preliminary data.</text>
</comment>
<gene>
    <name evidence="1" type="ORF">KC19_10G106400</name>
</gene>
<dbReference type="EMBL" id="CM026431">
    <property type="protein sequence ID" value="KAG0559457.1"/>
    <property type="molecule type" value="Genomic_DNA"/>
</dbReference>
<organism evidence="1 2">
    <name type="scientific">Ceratodon purpureus</name>
    <name type="common">Fire moss</name>
    <name type="synonym">Dicranum purpureum</name>
    <dbReference type="NCBI Taxonomy" id="3225"/>
    <lineage>
        <taxon>Eukaryota</taxon>
        <taxon>Viridiplantae</taxon>
        <taxon>Streptophyta</taxon>
        <taxon>Embryophyta</taxon>
        <taxon>Bryophyta</taxon>
        <taxon>Bryophytina</taxon>
        <taxon>Bryopsida</taxon>
        <taxon>Dicranidae</taxon>
        <taxon>Pseudoditrichales</taxon>
        <taxon>Ditrichaceae</taxon>
        <taxon>Ceratodon</taxon>
    </lineage>
</organism>
<accession>A0A8T0GLM0</accession>
<dbReference type="AlphaFoldDB" id="A0A8T0GLM0"/>
<protein>
    <submittedName>
        <fullName evidence="1">Uncharacterized protein</fullName>
    </submittedName>
</protein>
<sequence>MIYITAESWRVRRRFQRVSITMSILVHGWWIYVEDCQLQDLSKPHGTQTTFLWIKGSLFTLVLNLYTRVKHIYICQLCVLPATKRPCVTLFGLAVTSFYATSSEQEVCFFTTLSLLYFLCTSGL</sequence>
<proteinExistence type="predicted"/>
<evidence type="ECO:0000313" key="1">
    <source>
        <dbReference type="EMBL" id="KAG0559457.1"/>
    </source>
</evidence>